<reference evidence="2 3" key="1">
    <citation type="submission" date="2011-06" db="EMBL/GenBank/DDBJ databases">
        <title>The draft genome of Thiocapsa marina 5811.</title>
        <authorList>
            <consortium name="US DOE Joint Genome Institute (JGI-PGF)"/>
            <person name="Lucas S."/>
            <person name="Han J."/>
            <person name="Cheng J.-F."/>
            <person name="Goodwin L."/>
            <person name="Pitluck S."/>
            <person name="Peters L."/>
            <person name="Land M.L."/>
            <person name="Hauser L."/>
            <person name="Vogl K."/>
            <person name="Liu Z."/>
            <person name="Imhoff J."/>
            <person name="Thiel V."/>
            <person name="Frigaard N.-U."/>
            <person name="Bryant D."/>
            <person name="Woyke T.J."/>
        </authorList>
    </citation>
    <scope>NUCLEOTIDE SEQUENCE [LARGE SCALE GENOMIC DNA]</scope>
    <source>
        <strain evidence="2 3">5811</strain>
    </source>
</reference>
<dbReference type="Proteomes" id="UP000005459">
    <property type="component" value="Unassembled WGS sequence"/>
</dbReference>
<dbReference type="eggNOG" id="ENOG50339ZZ">
    <property type="taxonomic scope" value="Bacteria"/>
</dbReference>
<evidence type="ECO:0000313" key="3">
    <source>
        <dbReference type="Proteomes" id="UP000005459"/>
    </source>
</evidence>
<dbReference type="Gene3D" id="3.40.50.300">
    <property type="entry name" value="P-loop containing nucleotide triphosphate hydrolases"/>
    <property type="match status" value="1"/>
</dbReference>
<dbReference type="InterPro" id="IPR027417">
    <property type="entry name" value="P-loop_NTPase"/>
</dbReference>
<organism evidence="2 3">
    <name type="scientific">Thiocapsa marina 5811</name>
    <dbReference type="NCBI Taxonomy" id="768671"/>
    <lineage>
        <taxon>Bacteria</taxon>
        <taxon>Pseudomonadati</taxon>
        <taxon>Pseudomonadota</taxon>
        <taxon>Gammaproteobacteria</taxon>
        <taxon>Chromatiales</taxon>
        <taxon>Chromatiaceae</taxon>
        <taxon>Thiocapsa</taxon>
    </lineage>
</organism>
<protein>
    <submittedName>
        <fullName evidence="2">HPr kinase</fullName>
    </submittedName>
</protein>
<dbReference type="RefSeq" id="WP_007195741.1">
    <property type="nucleotide sequence ID" value="NZ_AFWV01000037.1"/>
</dbReference>
<keyword evidence="2" id="KW-0418">Kinase</keyword>
<keyword evidence="3" id="KW-1185">Reference proteome</keyword>
<dbReference type="EMBL" id="AFWV01000037">
    <property type="protein sequence ID" value="EGV15850.1"/>
    <property type="molecule type" value="Genomic_DNA"/>
</dbReference>
<keyword evidence="1" id="KW-0472">Membrane</keyword>
<proteinExistence type="predicted"/>
<keyword evidence="2" id="KW-0808">Transferase</keyword>
<dbReference type="AlphaFoldDB" id="F9UIX2"/>
<dbReference type="SUPFAM" id="SSF53795">
    <property type="entry name" value="PEP carboxykinase-like"/>
    <property type="match status" value="1"/>
</dbReference>
<feature type="transmembrane region" description="Helical" evidence="1">
    <location>
        <begin position="12"/>
        <end position="33"/>
    </location>
</feature>
<evidence type="ECO:0000313" key="2">
    <source>
        <dbReference type="EMBL" id="EGV15850.1"/>
    </source>
</evidence>
<gene>
    <name evidence="2" type="ORF">ThimaDRAFT_4875</name>
</gene>
<sequence length="178" mass="18649">MLRLVTPYAALASGGLLLQGAAVVMNGGAWLMLGRSNAGKSTLAGAALAAGRPILSDDINLLRPDDAGGFVSGAVPLTGDLRAHQTAGPDARFPVRGLLWLSQAETLGIEPMSAGEAASRMLACCPVVNTDPYRLERVFSVIERVLSVLPMHTLKFRRDDPFEAIEAMVLGAIKPASV</sequence>
<keyword evidence="1" id="KW-0812">Transmembrane</keyword>
<accession>F9UIX2</accession>
<dbReference type="GO" id="GO:0016301">
    <property type="term" value="F:kinase activity"/>
    <property type="evidence" value="ECO:0007669"/>
    <property type="project" value="UniProtKB-KW"/>
</dbReference>
<keyword evidence="1" id="KW-1133">Transmembrane helix</keyword>
<name>F9UIX2_9GAMM</name>
<dbReference type="STRING" id="768671.ThimaDRAFT_4875"/>
<evidence type="ECO:0000256" key="1">
    <source>
        <dbReference type="SAM" id="Phobius"/>
    </source>
</evidence>